<accession>A0AAE3VWF4</accession>
<evidence type="ECO:0000313" key="4">
    <source>
        <dbReference type="Proteomes" id="UP001240236"/>
    </source>
</evidence>
<dbReference type="InterPro" id="IPR001242">
    <property type="entry name" value="Condensation_dom"/>
</dbReference>
<dbReference type="GO" id="GO:0009239">
    <property type="term" value="P:enterobactin biosynthetic process"/>
    <property type="evidence" value="ECO:0007669"/>
    <property type="project" value="TreeGrafter"/>
</dbReference>
<dbReference type="GO" id="GO:0009366">
    <property type="term" value="C:enterobactin synthetase complex"/>
    <property type="evidence" value="ECO:0007669"/>
    <property type="project" value="TreeGrafter"/>
</dbReference>
<name>A0AAE3VWF4_9ACTN</name>
<sequence length="574" mass="62877">MQDLRSAQHLAARFGGASAGTAPATLGQRNVLAWIVRQHTERSDVLTRSVEIPAGVRLPGIVDAVRTLLVRHEGLRTTFTTDAAGEWIQRVHPDGELVIEVYPDESEIDPRWWGRPFDLSAEFGVRFAVITGAGRPVRLQFAISHVTGDFATREILAHQLEAMFADPQHHLPEARQPRDQAADETSPAGRRRAEAGLRAWDRAMRKAPQCMLSIAPATAGESGPRQAVLYSPAAALALDHVTARTGASRSTVVFAAYAMLLAHRTGHDSCAMIAVSGNRFRLGARDYVGTIAQDAFVRLDIAAALDGVIQDSRASLMSTYRFGQYDTARLYEVMGRMEYERGTRFHRDCVFTDISVHRRMPGAEPRTSTLAQMREAASRTRVTFITARDLPVLCELQVYELDEQVTLVLQADTGLLPSCEIEGFLRGIERLLMAAADRDVEAAELAAVSGIAAPVRGPGWHLIDSCWIRPDAVRRLLLDVPGVTDAVAYVRDGSVVAHLVCADPTTSLFDIHLSAVARLRGRYTAMAPHLYHLHAARPGHPDDPAAWRSLPVLASGTGRRADRPAGRPEEMPCR</sequence>
<dbReference type="PANTHER" id="PTHR45527">
    <property type="entry name" value="NONRIBOSOMAL PEPTIDE SYNTHETASE"/>
    <property type="match status" value="1"/>
</dbReference>
<dbReference type="AlphaFoldDB" id="A0AAE3VWF4"/>
<dbReference type="GO" id="GO:0031177">
    <property type="term" value="F:phosphopantetheine binding"/>
    <property type="evidence" value="ECO:0007669"/>
    <property type="project" value="TreeGrafter"/>
</dbReference>
<dbReference type="SUPFAM" id="SSF52777">
    <property type="entry name" value="CoA-dependent acyltransferases"/>
    <property type="match status" value="2"/>
</dbReference>
<protein>
    <recommendedName>
        <fullName evidence="2">Condensation domain-containing protein</fullName>
    </recommendedName>
</protein>
<comment type="caution">
    <text evidence="3">The sequence shown here is derived from an EMBL/GenBank/DDBJ whole genome shotgun (WGS) entry which is preliminary data.</text>
</comment>
<evidence type="ECO:0000259" key="2">
    <source>
        <dbReference type="Pfam" id="PF00668"/>
    </source>
</evidence>
<dbReference type="Gene3D" id="3.30.559.10">
    <property type="entry name" value="Chloramphenicol acetyltransferase-like domain"/>
    <property type="match status" value="1"/>
</dbReference>
<reference evidence="3 4" key="1">
    <citation type="submission" date="2023-07" db="EMBL/GenBank/DDBJ databases">
        <title>Sequencing the genomes of 1000 actinobacteria strains.</title>
        <authorList>
            <person name="Klenk H.-P."/>
        </authorList>
    </citation>
    <scope>NUCLEOTIDE SEQUENCE [LARGE SCALE GENOMIC DNA]</scope>
    <source>
        <strain evidence="3 4">DSM 44709</strain>
    </source>
</reference>
<keyword evidence="4" id="KW-1185">Reference proteome</keyword>
<dbReference type="Pfam" id="PF00668">
    <property type="entry name" value="Condensation"/>
    <property type="match status" value="1"/>
</dbReference>
<dbReference type="InterPro" id="IPR023213">
    <property type="entry name" value="CAT-like_dom_sf"/>
</dbReference>
<dbReference type="Proteomes" id="UP001240236">
    <property type="component" value="Unassembled WGS sequence"/>
</dbReference>
<dbReference type="GO" id="GO:0005829">
    <property type="term" value="C:cytosol"/>
    <property type="evidence" value="ECO:0007669"/>
    <property type="project" value="TreeGrafter"/>
</dbReference>
<proteinExistence type="predicted"/>
<feature type="domain" description="Condensation" evidence="2">
    <location>
        <begin position="49"/>
        <end position="436"/>
    </location>
</feature>
<dbReference type="EMBL" id="JAUSUZ010000001">
    <property type="protein sequence ID" value="MDQ0364989.1"/>
    <property type="molecule type" value="Genomic_DNA"/>
</dbReference>
<dbReference type="GO" id="GO:0008610">
    <property type="term" value="P:lipid biosynthetic process"/>
    <property type="evidence" value="ECO:0007669"/>
    <property type="project" value="UniProtKB-ARBA"/>
</dbReference>
<evidence type="ECO:0000313" key="3">
    <source>
        <dbReference type="EMBL" id="MDQ0364989.1"/>
    </source>
</evidence>
<evidence type="ECO:0000256" key="1">
    <source>
        <dbReference type="SAM" id="MobiDB-lite"/>
    </source>
</evidence>
<dbReference type="Gene3D" id="3.30.559.30">
    <property type="entry name" value="Nonribosomal peptide synthetase, condensation domain"/>
    <property type="match status" value="1"/>
</dbReference>
<dbReference type="GO" id="GO:0047527">
    <property type="term" value="F:2,3-dihydroxybenzoate-serine ligase activity"/>
    <property type="evidence" value="ECO:0007669"/>
    <property type="project" value="TreeGrafter"/>
</dbReference>
<dbReference type="GO" id="GO:0043041">
    <property type="term" value="P:amino acid activation for nonribosomal peptide biosynthetic process"/>
    <property type="evidence" value="ECO:0007669"/>
    <property type="project" value="TreeGrafter"/>
</dbReference>
<feature type="compositionally biased region" description="Basic and acidic residues" evidence="1">
    <location>
        <begin position="170"/>
        <end position="181"/>
    </location>
</feature>
<organism evidence="3 4">
    <name type="scientific">Catenuloplanes indicus</name>
    <dbReference type="NCBI Taxonomy" id="137267"/>
    <lineage>
        <taxon>Bacteria</taxon>
        <taxon>Bacillati</taxon>
        <taxon>Actinomycetota</taxon>
        <taxon>Actinomycetes</taxon>
        <taxon>Micromonosporales</taxon>
        <taxon>Micromonosporaceae</taxon>
        <taxon>Catenuloplanes</taxon>
    </lineage>
</organism>
<feature type="region of interest" description="Disordered" evidence="1">
    <location>
        <begin position="170"/>
        <end position="192"/>
    </location>
</feature>
<dbReference type="PANTHER" id="PTHR45527:SF1">
    <property type="entry name" value="FATTY ACID SYNTHASE"/>
    <property type="match status" value="1"/>
</dbReference>
<dbReference type="RefSeq" id="WP_307237004.1">
    <property type="nucleotide sequence ID" value="NZ_JAUSUZ010000001.1"/>
</dbReference>
<gene>
    <name evidence="3" type="ORF">J2S42_001658</name>
</gene>